<dbReference type="Proteomes" id="UP000008810">
    <property type="component" value="Chromosome 3"/>
</dbReference>
<keyword evidence="4" id="KW-1185">Reference proteome</keyword>
<protein>
    <submittedName>
        <fullName evidence="2 3">Uncharacterized protein</fullName>
    </submittedName>
</protein>
<evidence type="ECO:0000313" key="2">
    <source>
        <dbReference type="EMBL" id="PNT69771.1"/>
    </source>
</evidence>
<dbReference type="EMBL" id="CM000882">
    <property type="protein sequence ID" value="PNT69771.1"/>
    <property type="molecule type" value="Genomic_DNA"/>
</dbReference>
<organism evidence="2">
    <name type="scientific">Brachypodium distachyon</name>
    <name type="common">Purple false brome</name>
    <name type="synonym">Trachynia distachya</name>
    <dbReference type="NCBI Taxonomy" id="15368"/>
    <lineage>
        <taxon>Eukaryota</taxon>
        <taxon>Viridiplantae</taxon>
        <taxon>Streptophyta</taxon>
        <taxon>Embryophyta</taxon>
        <taxon>Tracheophyta</taxon>
        <taxon>Spermatophyta</taxon>
        <taxon>Magnoliopsida</taxon>
        <taxon>Liliopsida</taxon>
        <taxon>Poales</taxon>
        <taxon>Poaceae</taxon>
        <taxon>BOP clade</taxon>
        <taxon>Pooideae</taxon>
        <taxon>Stipodae</taxon>
        <taxon>Brachypodieae</taxon>
        <taxon>Brachypodium</taxon>
    </lineage>
</organism>
<dbReference type="InParanoid" id="A0A2K2D679"/>
<dbReference type="AlphaFoldDB" id="A0A2K2D679"/>
<feature type="compositionally biased region" description="Basic residues" evidence="1">
    <location>
        <begin position="14"/>
        <end position="29"/>
    </location>
</feature>
<feature type="region of interest" description="Disordered" evidence="1">
    <location>
        <begin position="1"/>
        <end position="33"/>
    </location>
</feature>
<accession>A0A2K2D679</accession>
<feature type="region of interest" description="Disordered" evidence="1">
    <location>
        <begin position="88"/>
        <end position="110"/>
    </location>
</feature>
<dbReference type="EnsemblPlants" id="PNT69771">
    <property type="protein sequence ID" value="PNT69771"/>
    <property type="gene ID" value="BRADI_3g61028v3"/>
</dbReference>
<name>A0A2K2D679_BRADI</name>
<gene>
    <name evidence="2" type="ORF">BRADI_3g61028v3</name>
</gene>
<sequence length="177" mass="19963">MALGGEGAAIPHRNLLRGRRRPHGFRRQVRTGSPRRIARPRMWRKDASIHGYATATPPDWIHGCRRNDMCEGECSICEIHLSLDVPNERGDGDLQSLPRPDKNRSKEDRDCKEANNLWQCCLPPTTPSERTGCAPSTPTTRSSRYRLLNLSVATSTIIGFSGSCLRSARWFLSYIVF</sequence>
<feature type="compositionally biased region" description="Basic and acidic residues" evidence="1">
    <location>
        <begin position="99"/>
        <end position="110"/>
    </location>
</feature>
<reference evidence="3" key="3">
    <citation type="submission" date="2018-08" db="UniProtKB">
        <authorList>
            <consortium name="EnsemblPlants"/>
        </authorList>
    </citation>
    <scope>IDENTIFICATION</scope>
    <source>
        <strain evidence="3">cv. Bd21</strain>
    </source>
</reference>
<evidence type="ECO:0000313" key="4">
    <source>
        <dbReference type="Proteomes" id="UP000008810"/>
    </source>
</evidence>
<reference evidence="2" key="2">
    <citation type="submission" date="2017-06" db="EMBL/GenBank/DDBJ databases">
        <title>WGS assembly of Brachypodium distachyon.</title>
        <authorList>
            <consortium name="The International Brachypodium Initiative"/>
            <person name="Lucas S."/>
            <person name="Harmon-Smith M."/>
            <person name="Lail K."/>
            <person name="Tice H."/>
            <person name="Grimwood J."/>
            <person name="Bruce D."/>
            <person name="Barry K."/>
            <person name="Shu S."/>
            <person name="Lindquist E."/>
            <person name="Wang M."/>
            <person name="Pitluck S."/>
            <person name="Vogel J.P."/>
            <person name="Garvin D.F."/>
            <person name="Mockler T.C."/>
            <person name="Schmutz J."/>
            <person name="Rokhsar D."/>
            <person name="Bevan M.W."/>
        </authorList>
    </citation>
    <scope>NUCLEOTIDE SEQUENCE</scope>
    <source>
        <strain evidence="2">Bd21</strain>
    </source>
</reference>
<evidence type="ECO:0000256" key="1">
    <source>
        <dbReference type="SAM" id="MobiDB-lite"/>
    </source>
</evidence>
<evidence type="ECO:0000313" key="3">
    <source>
        <dbReference type="EnsemblPlants" id="PNT69771"/>
    </source>
</evidence>
<proteinExistence type="predicted"/>
<dbReference type="Gramene" id="PNT69771">
    <property type="protein sequence ID" value="PNT69771"/>
    <property type="gene ID" value="BRADI_3g61028v3"/>
</dbReference>
<reference evidence="2 3" key="1">
    <citation type="journal article" date="2010" name="Nature">
        <title>Genome sequencing and analysis of the model grass Brachypodium distachyon.</title>
        <authorList>
            <consortium name="International Brachypodium Initiative"/>
        </authorList>
    </citation>
    <scope>NUCLEOTIDE SEQUENCE [LARGE SCALE GENOMIC DNA]</scope>
    <source>
        <strain evidence="2 3">Bd21</strain>
    </source>
</reference>